<keyword evidence="2" id="KW-0489">Methyltransferase</keyword>
<feature type="domain" description="Methyltransferase type 11" evidence="1">
    <location>
        <begin position="140"/>
        <end position="204"/>
    </location>
</feature>
<comment type="caution">
    <text evidence="2">The sequence shown here is derived from an EMBL/GenBank/DDBJ whole genome shotgun (WGS) entry which is preliminary data.</text>
</comment>
<organism evidence="2 3">
    <name type="scientific">Glycine soja</name>
    <name type="common">Wild soybean</name>
    <dbReference type="NCBI Taxonomy" id="3848"/>
    <lineage>
        <taxon>Eukaryota</taxon>
        <taxon>Viridiplantae</taxon>
        <taxon>Streptophyta</taxon>
        <taxon>Embryophyta</taxon>
        <taxon>Tracheophyta</taxon>
        <taxon>Spermatophyta</taxon>
        <taxon>Magnoliopsida</taxon>
        <taxon>eudicotyledons</taxon>
        <taxon>Gunneridae</taxon>
        <taxon>Pentapetalae</taxon>
        <taxon>rosids</taxon>
        <taxon>fabids</taxon>
        <taxon>Fabales</taxon>
        <taxon>Fabaceae</taxon>
        <taxon>Papilionoideae</taxon>
        <taxon>50 kb inversion clade</taxon>
        <taxon>NPAAA clade</taxon>
        <taxon>indigoferoid/millettioid clade</taxon>
        <taxon>Phaseoleae</taxon>
        <taxon>Glycine</taxon>
        <taxon>Glycine subgen. Soja</taxon>
    </lineage>
</organism>
<dbReference type="GO" id="GO:0070476">
    <property type="term" value="P:rRNA (guanine-N7)-methylation"/>
    <property type="evidence" value="ECO:0007669"/>
    <property type="project" value="InterPro"/>
</dbReference>
<dbReference type="GO" id="GO:0016435">
    <property type="term" value="F:rRNA (guanine) methyltransferase activity"/>
    <property type="evidence" value="ECO:0007669"/>
    <property type="project" value="InterPro"/>
</dbReference>
<gene>
    <name evidence="2" type="ORF">D0Y65_038594</name>
</gene>
<dbReference type="Proteomes" id="UP000289340">
    <property type="component" value="Chromosome 14"/>
</dbReference>
<evidence type="ECO:0000259" key="1">
    <source>
        <dbReference type="Pfam" id="PF08241"/>
    </source>
</evidence>
<dbReference type="InterPro" id="IPR039769">
    <property type="entry name" value="Bud23-like"/>
</dbReference>
<evidence type="ECO:0000313" key="2">
    <source>
        <dbReference type="EMBL" id="RZB68880.1"/>
    </source>
</evidence>
<keyword evidence="3" id="KW-1185">Reference proteome</keyword>
<dbReference type="PANTHER" id="PTHR12734">
    <property type="entry name" value="METHYLTRANSFERASE-RELATED"/>
    <property type="match status" value="1"/>
</dbReference>
<protein>
    <submittedName>
        <fullName evidence="2">18S rRNA (Guanine-N(7))-methyltransferase RID2</fullName>
    </submittedName>
</protein>
<dbReference type="EMBL" id="QZWG01000014">
    <property type="protein sequence ID" value="RZB68880.1"/>
    <property type="molecule type" value="Genomic_DNA"/>
</dbReference>
<reference evidence="2 3" key="1">
    <citation type="submission" date="2018-09" db="EMBL/GenBank/DDBJ databases">
        <title>A high-quality reference genome of wild soybean provides a powerful tool to mine soybean genomes.</title>
        <authorList>
            <person name="Xie M."/>
            <person name="Chung C.Y.L."/>
            <person name="Li M.-W."/>
            <person name="Wong F.-L."/>
            <person name="Chan T.-F."/>
            <person name="Lam H.-M."/>
        </authorList>
    </citation>
    <scope>NUCLEOTIDE SEQUENCE [LARGE SCALE GENOMIC DNA]</scope>
    <source>
        <strain evidence="3">cv. W05</strain>
        <tissue evidence="2">Hypocotyl of etiolated seedlings</tissue>
    </source>
</reference>
<dbReference type="InterPro" id="IPR013216">
    <property type="entry name" value="Methyltransf_11"/>
</dbReference>
<dbReference type="GO" id="GO:0005730">
    <property type="term" value="C:nucleolus"/>
    <property type="evidence" value="ECO:0007669"/>
    <property type="project" value="TreeGrafter"/>
</dbReference>
<accession>A0A445H5E4</accession>
<dbReference type="Pfam" id="PF08241">
    <property type="entry name" value="Methyltransf_11"/>
    <property type="match status" value="1"/>
</dbReference>
<evidence type="ECO:0000313" key="3">
    <source>
        <dbReference type="Proteomes" id="UP000289340"/>
    </source>
</evidence>
<dbReference type="AlphaFoldDB" id="A0A445H5E4"/>
<proteinExistence type="predicted"/>
<dbReference type="SUPFAM" id="SSF53335">
    <property type="entry name" value="S-adenosyl-L-methionine-dependent methyltransferases"/>
    <property type="match status" value="1"/>
</dbReference>
<keyword evidence="2" id="KW-0808">Transferase</keyword>
<sequence>MDTRLRVIGDPMNGVQRSGKLQYGTQWDERQGPLIGTKRSYTTNKQALIGDDEEEMVDSDDGDDMDSEDLVKITAEVVDFRRPYVVLRRLRELVLEQAKSHASTTCHRASRIVQIQATLSERALELLALPDDDIPNLPFDIGCGSGLSGETILENGHHWIRLDISASMLNVAVEREVEGDLLLGDMGQGLGIRPGVMDGAISISAV</sequence>
<dbReference type="InterPro" id="IPR029063">
    <property type="entry name" value="SAM-dependent_MTases_sf"/>
</dbReference>
<dbReference type="PANTHER" id="PTHR12734:SF0">
    <property type="entry name" value="18S RRNA (GUANINE-N(7))-METHYLTRANSFERASE-RELATED"/>
    <property type="match status" value="1"/>
</dbReference>
<dbReference type="CDD" id="cd02440">
    <property type="entry name" value="AdoMet_MTases"/>
    <property type="match status" value="1"/>
</dbReference>
<name>A0A445H5E4_GLYSO</name>
<dbReference type="Gene3D" id="3.40.50.150">
    <property type="entry name" value="Vaccinia Virus protein VP39"/>
    <property type="match status" value="1"/>
</dbReference>